<comment type="caution">
    <text evidence="7">The sequence shown here is derived from an EMBL/GenBank/DDBJ whole genome shotgun (WGS) entry which is preliminary data.</text>
</comment>
<reference evidence="7 8" key="1">
    <citation type="journal article" date="2016" name="Nat. Commun.">
        <title>Thousands of microbial genomes shed light on interconnected biogeochemical processes in an aquifer system.</title>
        <authorList>
            <person name="Anantharaman K."/>
            <person name="Brown C.T."/>
            <person name="Hug L.A."/>
            <person name="Sharon I."/>
            <person name="Castelle C.J."/>
            <person name="Probst A.J."/>
            <person name="Thomas B.C."/>
            <person name="Singh A."/>
            <person name="Wilkins M.J."/>
            <person name="Karaoz U."/>
            <person name="Brodie E.L."/>
            <person name="Williams K.H."/>
            <person name="Hubbard S.S."/>
            <person name="Banfield J.F."/>
        </authorList>
    </citation>
    <scope>NUCLEOTIDE SEQUENCE [LARGE SCALE GENOMIC DNA]</scope>
</reference>
<comment type="catalytic activity">
    <reaction evidence="6">
        <text>(2S)-2-hydroxy-3-oxobutyl phosphate + 5-amino-6-(D-ribitylamino)uracil = 6,7-dimethyl-8-(1-D-ribityl)lumazine + phosphate + 2 H2O + H(+)</text>
        <dbReference type="Rhea" id="RHEA:26152"/>
        <dbReference type="ChEBI" id="CHEBI:15377"/>
        <dbReference type="ChEBI" id="CHEBI:15378"/>
        <dbReference type="ChEBI" id="CHEBI:15934"/>
        <dbReference type="ChEBI" id="CHEBI:43474"/>
        <dbReference type="ChEBI" id="CHEBI:58201"/>
        <dbReference type="ChEBI" id="CHEBI:58830"/>
        <dbReference type="EC" id="2.5.1.78"/>
    </reaction>
</comment>
<dbReference type="GO" id="GO:0009231">
    <property type="term" value="P:riboflavin biosynthetic process"/>
    <property type="evidence" value="ECO:0007669"/>
    <property type="project" value="UniProtKB-UniPathway"/>
</dbReference>
<dbReference type="UniPathway" id="UPA00275">
    <property type="reaction ID" value="UER00404"/>
</dbReference>
<dbReference type="Gene3D" id="3.40.50.960">
    <property type="entry name" value="Lumazine/riboflavin synthase"/>
    <property type="match status" value="1"/>
</dbReference>
<dbReference type="PANTHER" id="PTHR21058:SF0">
    <property type="entry name" value="6,7-DIMETHYL-8-RIBITYLLUMAZINE SYNTHASE"/>
    <property type="match status" value="1"/>
</dbReference>
<dbReference type="SUPFAM" id="SSF52121">
    <property type="entry name" value="Lumazine synthase"/>
    <property type="match status" value="1"/>
</dbReference>
<comment type="similarity">
    <text evidence="2">Belongs to the DMRL synthase family.</text>
</comment>
<evidence type="ECO:0000313" key="8">
    <source>
        <dbReference type="Proteomes" id="UP000176952"/>
    </source>
</evidence>
<name>A0A1G2B8B9_9BACT</name>
<keyword evidence="5" id="KW-0808">Transferase</keyword>
<gene>
    <name evidence="7" type="ORF">A3F54_03040</name>
</gene>
<dbReference type="EC" id="2.5.1.78" evidence="3"/>
<evidence type="ECO:0000256" key="1">
    <source>
        <dbReference type="ARBA" id="ARBA00004917"/>
    </source>
</evidence>
<dbReference type="PANTHER" id="PTHR21058">
    <property type="entry name" value="6,7-DIMETHYL-8-RIBITYLLUMAZINE SYNTHASE DMRL SYNTHASE LUMAZINE SYNTHASE"/>
    <property type="match status" value="1"/>
</dbReference>
<proteinExistence type="inferred from homology"/>
<evidence type="ECO:0000256" key="4">
    <source>
        <dbReference type="ARBA" id="ARBA00022619"/>
    </source>
</evidence>
<keyword evidence="4" id="KW-0686">Riboflavin biosynthesis</keyword>
<evidence type="ECO:0000256" key="3">
    <source>
        <dbReference type="ARBA" id="ARBA00012664"/>
    </source>
</evidence>
<dbReference type="GO" id="GO:0000906">
    <property type="term" value="F:6,7-dimethyl-8-ribityllumazine synthase activity"/>
    <property type="evidence" value="ECO:0007669"/>
    <property type="project" value="UniProtKB-EC"/>
</dbReference>
<dbReference type="EMBL" id="MHKD01000002">
    <property type="protein sequence ID" value="OGY85362.1"/>
    <property type="molecule type" value="Genomic_DNA"/>
</dbReference>
<organism evidence="7 8">
    <name type="scientific">Candidatus Kerfeldbacteria bacterium RIFCSPHIGHO2_12_FULL_48_17</name>
    <dbReference type="NCBI Taxonomy" id="1798542"/>
    <lineage>
        <taxon>Bacteria</taxon>
        <taxon>Candidatus Kerfeldiibacteriota</taxon>
    </lineage>
</organism>
<dbReference type="Pfam" id="PF00885">
    <property type="entry name" value="DMRL_synthase"/>
    <property type="match status" value="1"/>
</dbReference>
<evidence type="ECO:0000256" key="2">
    <source>
        <dbReference type="ARBA" id="ARBA00007424"/>
    </source>
</evidence>
<dbReference type="Proteomes" id="UP000176952">
    <property type="component" value="Unassembled WGS sequence"/>
</dbReference>
<protein>
    <recommendedName>
        <fullName evidence="3">6,7-dimethyl-8-ribityllumazine synthase</fullName>
        <ecNumber evidence="3">2.5.1.78</ecNumber>
    </recommendedName>
</protein>
<evidence type="ECO:0000256" key="6">
    <source>
        <dbReference type="ARBA" id="ARBA00048785"/>
    </source>
</evidence>
<evidence type="ECO:0000313" key="7">
    <source>
        <dbReference type="EMBL" id="OGY85362.1"/>
    </source>
</evidence>
<dbReference type="InterPro" id="IPR036467">
    <property type="entry name" value="LS/RS_sf"/>
</dbReference>
<dbReference type="InterPro" id="IPR034964">
    <property type="entry name" value="LS"/>
</dbReference>
<evidence type="ECO:0000256" key="5">
    <source>
        <dbReference type="ARBA" id="ARBA00022679"/>
    </source>
</evidence>
<dbReference type="GO" id="GO:0009349">
    <property type="term" value="C:riboflavin synthase complex"/>
    <property type="evidence" value="ECO:0007669"/>
    <property type="project" value="InterPro"/>
</dbReference>
<dbReference type="STRING" id="1798542.A3F54_03040"/>
<comment type="pathway">
    <text evidence="1">Cofactor biosynthesis; riboflavin biosynthesis; riboflavin from 2-hydroxy-3-oxobutyl phosphate and 5-amino-6-(D-ribitylamino)uracil: step 1/2.</text>
</comment>
<dbReference type="AlphaFoldDB" id="A0A1G2B8B9"/>
<dbReference type="InterPro" id="IPR002180">
    <property type="entry name" value="LS/RS"/>
</dbReference>
<sequence length="134" mass="14365">MSTKNIALIMGSFHKQEMEIMHAEALVVAKDVGLHIAEEIWVPGSLEKPLALKKALQKDNIVGAVVLGIIERGETAHGLVMGQAVTQAIIQLQLEFMKPVGMGILGPNIEPQQIPPRLKPYAAAAVRAAAVMLT</sequence>
<accession>A0A1G2B8B9</accession>